<dbReference type="PANTHER" id="PTHR13696">
    <property type="entry name" value="P-LOOP CONTAINING NUCLEOSIDE TRIPHOSPHATE HYDROLASE"/>
    <property type="match status" value="1"/>
</dbReference>
<dbReference type="RefSeq" id="WP_158363448.1">
    <property type="nucleotide sequence ID" value="NZ_JAOQKC010000010.1"/>
</dbReference>
<dbReference type="Proteomes" id="UP001652461">
    <property type="component" value="Unassembled WGS sequence"/>
</dbReference>
<proteinExistence type="predicted"/>
<dbReference type="InterPro" id="IPR050678">
    <property type="entry name" value="DNA_Partitioning_ATPase"/>
</dbReference>
<dbReference type="InterPro" id="IPR027417">
    <property type="entry name" value="P-loop_NTPase"/>
</dbReference>
<evidence type="ECO:0000259" key="1">
    <source>
        <dbReference type="Pfam" id="PF13614"/>
    </source>
</evidence>
<evidence type="ECO:0000313" key="2">
    <source>
        <dbReference type="EMBL" id="MCU6696968.1"/>
    </source>
</evidence>
<comment type="caution">
    <text evidence="2">The sequence shown here is derived from an EMBL/GenBank/DDBJ whole genome shotgun (WGS) entry which is preliminary data.</text>
</comment>
<dbReference type="CDD" id="cd02042">
    <property type="entry name" value="ParAB_family"/>
    <property type="match status" value="1"/>
</dbReference>
<reference evidence="2 3" key="1">
    <citation type="journal article" date="2021" name="ISME Commun">
        <title>Automated analysis of genomic sequences facilitates high-throughput and comprehensive description of bacteria.</title>
        <authorList>
            <person name="Hitch T.C.A."/>
        </authorList>
    </citation>
    <scope>NUCLEOTIDE SEQUENCE [LARGE SCALE GENOMIC DNA]</scope>
    <source>
        <strain evidence="2 3">Sanger_04</strain>
    </source>
</reference>
<accession>A0ABT2RXF6</accession>
<evidence type="ECO:0000313" key="3">
    <source>
        <dbReference type="Proteomes" id="UP001652461"/>
    </source>
</evidence>
<name>A0ABT2RXF6_9FIRM</name>
<dbReference type="Pfam" id="PF13614">
    <property type="entry name" value="AAA_31"/>
    <property type="match status" value="1"/>
</dbReference>
<dbReference type="SUPFAM" id="SSF52540">
    <property type="entry name" value="P-loop containing nucleoside triphosphate hydrolases"/>
    <property type="match status" value="1"/>
</dbReference>
<protein>
    <submittedName>
        <fullName evidence="2">ParA family protein</fullName>
    </submittedName>
</protein>
<keyword evidence="3" id="KW-1185">Reference proteome</keyword>
<feature type="domain" description="AAA" evidence="1">
    <location>
        <begin position="1"/>
        <end position="198"/>
    </location>
</feature>
<dbReference type="EMBL" id="JAOQKC010000010">
    <property type="protein sequence ID" value="MCU6696968.1"/>
    <property type="molecule type" value="Genomic_DNA"/>
</dbReference>
<dbReference type="Gene3D" id="3.40.50.300">
    <property type="entry name" value="P-loop containing nucleotide triphosphate hydrolases"/>
    <property type="match status" value="1"/>
</dbReference>
<dbReference type="PANTHER" id="PTHR13696:SF52">
    <property type="entry name" value="PARA FAMILY PROTEIN CT_582"/>
    <property type="match status" value="1"/>
</dbReference>
<dbReference type="InterPro" id="IPR025669">
    <property type="entry name" value="AAA_dom"/>
</dbReference>
<gene>
    <name evidence="2" type="ORF">OCV63_08675</name>
</gene>
<organism evidence="2 3">
    <name type="scientific">Laedolimicola ammoniilytica</name>
    <dbReference type="NCBI Taxonomy" id="2981771"/>
    <lineage>
        <taxon>Bacteria</taxon>
        <taxon>Bacillati</taxon>
        <taxon>Bacillota</taxon>
        <taxon>Clostridia</taxon>
        <taxon>Lachnospirales</taxon>
        <taxon>Lachnospiraceae</taxon>
        <taxon>Laedolimicola</taxon>
    </lineage>
</organism>
<sequence length="345" mass="39404">MKVITFFNNKGGVGKTTTIINLASYLSFYKDKKVLVVDLDPQSNSTQAILPEEIWLEFYDPTNENTRKTIYDYFRDMEEGDANFNNIPIPVKEEQNKFGISLIPGHPKLSIIDDTMSKSWSETLSGDKGAIRKLNWLNQLKKENMGFDYILIDVGPSLGALNRSALLNSDYFLTPMASDIFSLLGISNIGDWIDRWMKLYEGAIKTFIGKFGEEESKKFFERYLINTDVNKSTRYIGYSIQQYSKRKFKSGERPTQAYENVIKAFHAEIEKALGKFVKKGILSDDLKLGDVPYVYSIIPLSQTSNTPIFKLLYADGVRGNQTSSVENYKKYLDTIAENFIKNTEE</sequence>